<organism evidence="2 3">
    <name type="scientific">Plasmodium gonderi</name>
    <dbReference type="NCBI Taxonomy" id="77519"/>
    <lineage>
        <taxon>Eukaryota</taxon>
        <taxon>Sar</taxon>
        <taxon>Alveolata</taxon>
        <taxon>Apicomplexa</taxon>
        <taxon>Aconoidasida</taxon>
        <taxon>Haemosporida</taxon>
        <taxon>Plasmodiidae</taxon>
        <taxon>Plasmodium</taxon>
        <taxon>Plasmodium (Plasmodium)</taxon>
    </lineage>
</organism>
<dbReference type="EMBL" id="BDQF01000166">
    <property type="protein sequence ID" value="GAW84196.1"/>
    <property type="molecule type" value="Genomic_DNA"/>
</dbReference>
<dbReference type="AlphaFoldDB" id="A0A1Y1JNN0"/>
<dbReference type="GeneID" id="39745004"/>
<dbReference type="RefSeq" id="XP_028546785.1">
    <property type="nucleotide sequence ID" value="XM_028690984.1"/>
</dbReference>
<keyword evidence="1" id="KW-0472">Membrane</keyword>
<gene>
    <name evidence="2" type="ORF">PGO_001640</name>
</gene>
<comment type="caution">
    <text evidence="2">The sequence shown here is derived from an EMBL/GenBank/DDBJ whole genome shotgun (WGS) entry which is preliminary data.</text>
</comment>
<dbReference type="Proteomes" id="UP000195521">
    <property type="component" value="Unassembled WGS sequence"/>
</dbReference>
<protein>
    <submittedName>
        <fullName evidence="2">Variable surface protein</fullName>
    </submittedName>
</protein>
<evidence type="ECO:0000313" key="2">
    <source>
        <dbReference type="EMBL" id="GAW84196.1"/>
    </source>
</evidence>
<dbReference type="OrthoDB" id="386822at2759"/>
<sequence>MADNIVPLKYNDMRGYKFLPDFPRCEKIIQMNKDVSVNTYKDVCSSIASKFKGNNNNLFIQEICPKSLSYLYDVNVKGTYIEYRKAGCIYFPYWLYYSLKKINYSDYTKDIYNEMIKTYPLNLGFQTKFCTDYEIKTNEQLEDLIFLYNTYKCIKGIKTHNVSENYNGYCDILKKIINENQKPMPQEVHERAQSQKSTTEVNNIQEITCSCRSNIVNIIAITIILTLLILFFLLFYTSYGSLLRQRIKWIRKKLDNISNIRNTTKPIEVPTNIFNSRIYDMLYNQS</sequence>
<evidence type="ECO:0000256" key="1">
    <source>
        <dbReference type="SAM" id="Phobius"/>
    </source>
</evidence>
<evidence type="ECO:0000313" key="3">
    <source>
        <dbReference type="Proteomes" id="UP000195521"/>
    </source>
</evidence>
<proteinExistence type="predicted"/>
<name>A0A1Y1JNN0_PLAGO</name>
<accession>A0A1Y1JNN0</accession>
<keyword evidence="1" id="KW-0812">Transmembrane</keyword>
<reference evidence="3" key="1">
    <citation type="submission" date="2017-04" db="EMBL/GenBank/DDBJ databases">
        <title>Plasmodium gonderi genome.</title>
        <authorList>
            <person name="Arisue N."/>
            <person name="Honma H."/>
            <person name="Kawai S."/>
            <person name="Tougan T."/>
            <person name="Tanabe K."/>
            <person name="Horii T."/>
        </authorList>
    </citation>
    <scope>NUCLEOTIDE SEQUENCE [LARGE SCALE GENOMIC DNA]</scope>
    <source>
        <strain evidence="3">ATCC 30045</strain>
    </source>
</reference>
<keyword evidence="1" id="KW-1133">Transmembrane helix</keyword>
<feature type="transmembrane region" description="Helical" evidence="1">
    <location>
        <begin position="218"/>
        <end position="243"/>
    </location>
</feature>
<keyword evidence="3" id="KW-1185">Reference proteome</keyword>